<evidence type="ECO:0000313" key="3">
    <source>
        <dbReference type="Proteomes" id="UP001595839"/>
    </source>
</evidence>
<dbReference type="RefSeq" id="WP_381184811.1">
    <property type="nucleotide sequence ID" value="NZ_JBHSFK010000046.1"/>
</dbReference>
<sequence>MDLSTPVTPPPLPAADPDDFPAYMRGQVRDCTQREEHPGHGITLRIWSEGDRDVRWDLYQYGPRVGTYRTAGGARRRIARLIAAA</sequence>
<keyword evidence="3" id="KW-1185">Reference proteome</keyword>
<proteinExistence type="predicted"/>
<accession>A0ABV9B5Q1</accession>
<reference evidence="3" key="1">
    <citation type="journal article" date="2019" name="Int. J. Syst. Evol. Microbiol.">
        <title>The Global Catalogue of Microorganisms (GCM) 10K type strain sequencing project: providing services to taxonomists for standard genome sequencing and annotation.</title>
        <authorList>
            <consortium name="The Broad Institute Genomics Platform"/>
            <consortium name="The Broad Institute Genome Sequencing Center for Infectious Disease"/>
            <person name="Wu L."/>
            <person name="Ma J."/>
        </authorList>
    </citation>
    <scope>NUCLEOTIDE SEQUENCE [LARGE SCALE GENOMIC DNA]</scope>
    <source>
        <strain evidence="3">CGMCC 4.7177</strain>
    </source>
</reference>
<dbReference type="Proteomes" id="UP001595839">
    <property type="component" value="Unassembled WGS sequence"/>
</dbReference>
<comment type="caution">
    <text evidence="2">The sequence shown here is derived from an EMBL/GenBank/DDBJ whole genome shotgun (WGS) entry which is preliminary data.</text>
</comment>
<organism evidence="2 3">
    <name type="scientific">Streptomyces vulcanius</name>
    <dbReference type="NCBI Taxonomy" id="1441876"/>
    <lineage>
        <taxon>Bacteria</taxon>
        <taxon>Bacillati</taxon>
        <taxon>Actinomycetota</taxon>
        <taxon>Actinomycetes</taxon>
        <taxon>Kitasatosporales</taxon>
        <taxon>Streptomycetaceae</taxon>
        <taxon>Streptomyces</taxon>
    </lineage>
</organism>
<feature type="region of interest" description="Disordered" evidence="1">
    <location>
        <begin position="1"/>
        <end position="22"/>
    </location>
</feature>
<evidence type="ECO:0000313" key="2">
    <source>
        <dbReference type="EMBL" id="MFC4506641.1"/>
    </source>
</evidence>
<evidence type="ECO:0000256" key="1">
    <source>
        <dbReference type="SAM" id="MobiDB-lite"/>
    </source>
</evidence>
<gene>
    <name evidence="2" type="ORF">ACFPIH_45570</name>
</gene>
<dbReference type="EMBL" id="JBHSFK010000046">
    <property type="protein sequence ID" value="MFC4506641.1"/>
    <property type="molecule type" value="Genomic_DNA"/>
</dbReference>
<protein>
    <submittedName>
        <fullName evidence="2">Uncharacterized protein</fullName>
    </submittedName>
</protein>
<name>A0ABV9B5Q1_9ACTN</name>